<evidence type="ECO:0000313" key="1">
    <source>
        <dbReference type="EMBL" id="AFZ11780.1"/>
    </source>
</evidence>
<accession>K9VX84</accession>
<dbReference type="RefSeq" id="WP_015201902.1">
    <property type="nucleotide sequence ID" value="NC_019753.1"/>
</dbReference>
<sequence length="209" mass="23433">MKYSTQAMWAIATCLMLGWAVGDEISLREKSAMAQDSNVDSKGEKPIYKSQPRLRTCPADVQDLTTLLLRDLPGYANRVIQRSRRIARKAETSALYVIVAGRPEFIPLSLKPGEYSSTSDAVLEQPQQVFFTTLERQYTGGKMSELQNFHWLFLVNTDSGWRLALMYSRFSYSPSVKPATPPQESSNGIMGQAVRVWLKDCNAGAVRSQ</sequence>
<reference evidence="1 2" key="1">
    <citation type="submission" date="2012-06" db="EMBL/GenBank/DDBJ databases">
        <title>Finished chromosome of genome of Crinalium epipsammum PCC 9333.</title>
        <authorList>
            <consortium name="US DOE Joint Genome Institute"/>
            <person name="Gugger M."/>
            <person name="Coursin T."/>
            <person name="Rippka R."/>
            <person name="Tandeau De Marsac N."/>
            <person name="Huntemann M."/>
            <person name="Wei C.-L."/>
            <person name="Han J."/>
            <person name="Detter J.C."/>
            <person name="Han C."/>
            <person name="Tapia R."/>
            <person name="Davenport K."/>
            <person name="Daligault H."/>
            <person name="Erkkila T."/>
            <person name="Gu W."/>
            <person name="Munk A.C.C."/>
            <person name="Teshima H."/>
            <person name="Xu Y."/>
            <person name="Chain P."/>
            <person name="Chen A."/>
            <person name="Krypides N."/>
            <person name="Mavromatis K."/>
            <person name="Markowitz V."/>
            <person name="Szeto E."/>
            <person name="Ivanova N."/>
            <person name="Mikhailova N."/>
            <person name="Ovchinnikova G."/>
            <person name="Pagani I."/>
            <person name="Pati A."/>
            <person name="Goodwin L."/>
            <person name="Peters L."/>
            <person name="Pitluck S."/>
            <person name="Woyke T."/>
            <person name="Kerfeld C."/>
        </authorList>
    </citation>
    <scope>NUCLEOTIDE SEQUENCE [LARGE SCALE GENOMIC DNA]</scope>
    <source>
        <strain evidence="1 2">PCC 9333</strain>
    </source>
</reference>
<evidence type="ECO:0000313" key="2">
    <source>
        <dbReference type="Proteomes" id="UP000010472"/>
    </source>
</evidence>
<dbReference type="KEGG" id="cep:Cri9333_0863"/>
<dbReference type="STRING" id="1173022.Cri9333_0863"/>
<dbReference type="EMBL" id="CP003620">
    <property type="protein sequence ID" value="AFZ11780.1"/>
    <property type="molecule type" value="Genomic_DNA"/>
</dbReference>
<dbReference type="AlphaFoldDB" id="K9VX84"/>
<organism evidence="1 2">
    <name type="scientific">Crinalium epipsammum PCC 9333</name>
    <dbReference type="NCBI Taxonomy" id="1173022"/>
    <lineage>
        <taxon>Bacteria</taxon>
        <taxon>Bacillati</taxon>
        <taxon>Cyanobacteriota</taxon>
        <taxon>Cyanophyceae</taxon>
        <taxon>Gomontiellales</taxon>
        <taxon>Gomontiellaceae</taxon>
        <taxon>Crinalium</taxon>
    </lineage>
</organism>
<dbReference type="Proteomes" id="UP000010472">
    <property type="component" value="Chromosome"/>
</dbReference>
<protein>
    <submittedName>
        <fullName evidence="1">Uncharacterized protein</fullName>
    </submittedName>
</protein>
<dbReference type="eggNOG" id="ENOG50320CM">
    <property type="taxonomic scope" value="Bacteria"/>
</dbReference>
<dbReference type="PATRIC" id="fig|1173022.3.peg.935"/>
<keyword evidence="2" id="KW-1185">Reference proteome</keyword>
<name>K9VX84_9CYAN</name>
<dbReference type="HOGENOM" id="CLU_098316_0_0_3"/>
<proteinExistence type="predicted"/>
<gene>
    <name evidence="1" type="ORF">Cri9333_0863</name>
</gene>